<reference evidence="2 3" key="1">
    <citation type="journal article" date="2018" name="Mol. Plant">
        <title>The genome of Artemisia annua provides insight into the evolution of Asteraceae family and artemisinin biosynthesis.</title>
        <authorList>
            <person name="Shen Q."/>
            <person name="Zhang L."/>
            <person name="Liao Z."/>
            <person name="Wang S."/>
            <person name="Yan T."/>
            <person name="Shi P."/>
            <person name="Liu M."/>
            <person name="Fu X."/>
            <person name="Pan Q."/>
            <person name="Wang Y."/>
            <person name="Lv Z."/>
            <person name="Lu X."/>
            <person name="Zhang F."/>
            <person name="Jiang W."/>
            <person name="Ma Y."/>
            <person name="Chen M."/>
            <person name="Hao X."/>
            <person name="Li L."/>
            <person name="Tang Y."/>
            <person name="Lv G."/>
            <person name="Zhou Y."/>
            <person name="Sun X."/>
            <person name="Brodelius P.E."/>
            <person name="Rose J.K.C."/>
            <person name="Tang K."/>
        </authorList>
    </citation>
    <scope>NUCLEOTIDE SEQUENCE [LARGE SCALE GENOMIC DNA]</scope>
    <source>
        <strain evidence="3">cv. Huhao1</strain>
        <tissue evidence="2">Leaf</tissue>
    </source>
</reference>
<dbReference type="InterPro" id="IPR026960">
    <property type="entry name" value="RVT-Znf"/>
</dbReference>
<keyword evidence="2" id="KW-0548">Nucleotidyltransferase</keyword>
<dbReference type="PANTHER" id="PTHR36617:SF16">
    <property type="entry name" value="OS04G0516500 PROTEIN"/>
    <property type="match status" value="1"/>
</dbReference>
<dbReference type="EMBL" id="PKPP01009806">
    <property type="protein sequence ID" value="PWA47435.1"/>
    <property type="molecule type" value="Genomic_DNA"/>
</dbReference>
<protein>
    <submittedName>
        <fullName evidence="2">Reverse transcriptase domain, Reverse transcriptase zinc-binding domain protein</fullName>
    </submittedName>
</protein>
<dbReference type="PANTHER" id="PTHR36617">
    <property type="entry name" value="PROTEIN, PUTATIVE-RELATED"/>
    <property type="match status" value="1"/>
</dbReference>
<keyword evidence="3" id="KW-1185">Reference proteome</keyword>
<feature type="domain" description="Reverse transcriptase zinc-binding" evidence="1">
    <location>
        <begin position="100"/>
        <end position="183"/>
    </location>
</feature>
<accession>A0A2U1LEL0</accession>
<sequence length="243" mass="28264">MTNMYEYQGLEQRFCKDLSIWNGDVCFKVRFHRLFNLELQKDISVAHKLQLSDSSSSFRRRPRGGLEESQWNEMSQVIDNVVLSPINDRWRWTLNGNGFFSVSSVRKEIDKRVVAMSSSPTRWSTILPIKVNVFIWRMFLDKLPTRSNLSARGVDVPCVLCPVCDSEVESRNHLFFGCSLVSELHRLISRWWNIHIPLLIFFPGSLGLRTCVSRPCISWCWKPRFSLYGGMFGSLGMIVCSRW</sequence>
<proteinExistence type="predicted"/>
<dbReference type="Proteomes" id="UP000245207">
    <property type="component" value="Unassembled WGS sequence"/>
</dbReference>
<evidence type="ECO:0000313" key="3">
    <source>
        <dbReference type="Proteomes" id="UP000245207"/>
    </source>
</evidence>
<dbReference type="GO" id="GO:0003964">
    <property type="term" value="F:RNA-directed DNA polymerase activity"/>
    <property type="evidence" value="ECO:0007669"/>
    <property type="project" value="UniProtKB-KW"/>
</dbReference>
<evidence type="ECO:0000259" key="1">
    <source>
        <dbReference type="Pfam" id="PF13966"/>
    </source>
</evidence>
<gene>
    <name evidence="2" type="ORF">CTI12_AA493580</name>
</gene>
<organism evidence="2 3">
    <name type="scientific">Artemisia annua</name>
    <name type="common">Sweet wormwood</name>
    <dbReference type="NCBI Taxonomy" id="35608"/>
    <lineage>
        <taxon>Eukaryota</taxon>
        <taxon>Viridiplantae</taxon>
        <taxon>Streptophyta</taxon>
        <taxon>Embryophyta</taxon>
        <taxon>Tracheophyta</taxon>
        <taxon>Spermatophyta</taxon>
        <taxon>Magnoliopsida</taxon>
        <taxon>eudicotyledons</taxon>
        <taxon>Gunneridae</taxon>
        <taxon>Pentapetalae</taxon>
        <taxon>asterids</taxon>
        <taxon>campanulids</taxon>
        <taxon>Asterales</taxon>
        <taxon>Asteraceae</taxon>
        <taxon>Asteroideae</taxon>
        <taxon>Anthemideae</taxon>
        <taxon>Artemisiinae</taxon>
        <taxon>Artemisia</taxon>
    </lineage>
</organism>
<dbReference type="Pfam" id="PF13966">
    <property type="entry name" value="zf-RVT"/>
    <property type="match status" value="1"/>
</dbReference>
<keyword evidence="2" id="KW-0808">Transferase</keyword>
<evidence type="ECO:0000313" key="2">
    <source>
        <dbReference type="EMBL" id="PWA47435.1"/>
    </source>
</evidence>
<comment type="caution">
    <text evidence="2">The sequence shown here is derived from an EMBL/GenBank/DDBJ whole genome shotgun (WGS) entry which is preliminary data.</text>
</comment>
<dbReference type="AlphaFoldDB" id="A0A2U1LEL0"/>
<keyword evidence="2" id="KW-0695">RNA-directed DNA polymerase</keyword>
<name>A0A2U1LEL0_ARTAN</name>